<evidence type="ECO:0000256" key="2">
    <source>
        <dbReference type="ARBA" id="ARBA00022645"/>
    </source>
</evidence>
<gene>
    <name evidence="8" type="ORF">CKM354_000427700</name>
</gene>
<keyword evidence="3" id="KW-0645">Protease</keyword>
<keyword evidence="6" id="KW-0325">Glycoprotein</keyword>
<dbReference type="InterPro" id="IPR001563">
    <property type="entry name" value="Peptidase_S10"/>
</dbReference>
<sequence length="611" mass="67774">MFSRIAGLAALATFCLAQFPAEPRNVTVVNTRCGNASISYKETTICETTPGVKGYAGYVRLPPNTLQDLDFNQSYPINTFFWYFESRKDPANAPLVIWMNGGPGASSAIGLLAENGPCFVNPDSNSTRLNPWSWNNDANMLYLDQPVSAGFSYSTLQNFTVDLISGNTTVLNATDEIPQQNSTLLVGTRPNMDNTTTAFGSVAAAAAAWHFLQVWTGEFPHYTPKNKRINLATQSYGGRYGPEFYSFFERQNERIRNGSFKSAEADRILELDTLLLISGFIDPDTYLSYPELVWNNTYGLQLVNKTVRDEMIDSLYKKDGCLEQTWKCGNTSQLYDPDSRGINATVNKICADAGDFCGYNVQRRFNVTGRSRYDITALEPISIFPPFLAGYLNQQHVQEHLGVLLNWSIYSEAVLSAFDTIGDIRPGHAKKLAHLLDHGINVHISHGDRDYLCNWLAGEAAALNIPYAQQTSFRSAGYTPIQTNATYIGGQVRQFGNLSFSHIYDAGHATPLNQPETAYQIFVRAIQHRDIATGQVQITDQYGTEGRQSIRDLRRDLPVQQGLQVCYTLAAGDSCTEEQLSALGNGTAVIKDWILMDRNSTELYPEVVGGL</sequence>
<evidence type="ECO:0000256" key="6">
    <source>
        <dbReference type="ARBA" id="ARBA00023180"/>
    </source>
</evidence>
<dbReference type="Proteomes" id="UP000825890">
    <property type="component" value="Unassembled WGS sequence"/>
</dbReference>
<dbReference type="GeneID" id="68289852"/>
<keyword evidence="9" id="KW-1185">Reference proteome</keyword>
<evidence type="ECO:0000256" key="3">
    <source>
        <dbReference type="ARBA" id="ARBA00022670"/>
    </source>
</evidence>
<feature type="signal peptide" evidence="7">
    <location>
        <begin position="1"/>
        <end position="17"/>
    </location>
</feature>
<dbReference type="AlphaFoldDB" id="A0A9P3CGI7"/>
<dbReference type="RefSeq" id="XP_044655444.1">
    <property type="nucleotide sequence ID" value="XM_044799509.1"/>
</dbReference>
<evidence type="ECO:0000313" key="8">
    <source>
        <dbReference type="EMBL" id="GIZ40957.1"/>
    </source>
</evidence>
<dbReference type="GO" id="GO:0000324">
    <property type="term" value="C:fungal-type vacuole"/>
    <property type="evidence" value="ECO:0007669"/>
    <property type="project" value="TreeGrafter"/>
</dbReference>
<dbReference type="OrthoDB" id="443318at2759"/>
<dbReference type="Gene3D" id="3.40.50.1820">
    <property type="entry name" value="alpha/beta hydrolase"/>
    <property type="match status" value="1"/>
</dbReference>
<keyword evidence="5" id="KW-0378">Hydrolase</keyword>
<reference evidence="8 9" key="1">
    <citation type="submission" date="2021-01" db="EMBL/GenBank/DDBJ databases">
        <title>Cercospora kikuchii MAFF 305040 whole genome shotgun sequence.</title>
        <authorList>
            <person name="Kashiwa T."/>
            <person name="Suzuki T."/>
        </authorList>
    </citation>
    <scope>NUCLEOTIDE SEQUENCE [LARGE SCALE GENOMIC DNA]</scope>
    <source>
        <strain evidence="8 9">MAFF 305040</strain>
    </source>
</reference>
<dbReference type="GO" id="GO:0004185">
    <property type="term" value="F:serine-type carboxypeptidase activity"/>
    <property type="evidence" value="ECO:0007669"/>
    <property type="project" value="InterPro"/>
</dbReference>
<dbReference type="PANTHER" id="PTHR11802">
    <property type="entry name" value="SERINE PROTEASE FAMILY S10 SERINE CARBOXYPEPTIDASE"/>
    <property type="match status" value="1"/>
</dbReference>
<comment type="similarity">
    <text evidence="1">Belongs to the peptidase S10 family.</text>
</comment>
<dbReference type="InterPro" id="IPR029058">
    <property type="entry name" value="AB_hydrolase_fold"/>
</dbReference>
<dbReference type="PRINTS" id="PR00724">
    <property type="entry name" value="CRBOXYPTASEC"/>
</dbReference>
<evidence type="ECO:0000313" key="9">
    <source>
        <dbReference type="Proteomes" id="UP000825890"/>
    </source>
</evidence>
<keyword evidence="4 7" id="KW-0732">Signal</keyword>
<comment type="caution">
    <text evidence="8">The sequence shown here is derived from an EMBL/GenBank/DDBJ whole genome shotgun (WGS) entry which is preliminary data.</text>
</comment>
<evidence type="ECO:0008006" key="10">
    <source>
        <dbReference type="Google" id="ProtNLM"/>
    </source>
</evidence>
<organism evidence="8 9">
    <name type="scientific">Cercospora kikuchii</name>
    <dbReference type="NCBI Taxonomy" id="84275"/>
    <lineage>
        <taxon>Eukaryota</taxon>
        <taxon>Fungi</taxon>
        <taxon>Dikarya</taxon>
        <taxon>Ascomycota</taxon>
        <taxon>Pezizomycotina</taxon>
        <taxon>Dothideomycetes</taxon>
        <taxon>Dothideomycetidae</taxon>
        <taxon>Mycosphaerellales</taxon>
        <taxon>Mycosphaerellaceae</taxon>
        <taxon>Cercospora</taxon>
    </lineage>
</organism>
<dbReference type="Pfam" id="PF00450">
    <property type="entry name" value="Peptidase_S10"/>
    <property type="match status" value="1"/>
</dbReference>
<dbReference type="EMBL" id="BOLY01000002">
    <property type="protein sequence ID" value="GIZ40957.1"/>
    <property type="molecule type" value="Genomic_DNA"/>
</dbReference>
<evidence type="ECO:0000256" key="1">
    <source>
        <dbReference type="ARBA" id="ARBA00009431"/>
    </source>
</evidence>
<evidence type="ECO:0000256" key="5">
    <source>
        <dbReference type="ARBA" id="ARBA00022801"/>
    </source>
</evidence>
<proteinExistence type="inferred from homology"/>
<dbReference type="SUPFAM" id="SSF53474">
    <property type="entry name" value="alpha/beta-Hydrolases"/>
    <property type="match status" value="1"/>
</dbReference>
<feature type="chain" id="PRO_5040345424" description="Carboxypeptidase" evidence="7">
    <location>
        <begin position="18"/>
        <end position="611"/>
    </location>
</feature>
<protein>
    <recommendedName>
        <fullName evidence="10">Carboxypeptidase</fullName>
    </recommendedName>
</protein>
<evidence type="ECO:0000256" key="7">
    <source>
        <dbReference type="SAM" id="SignalP"/>
    </source>
</evidence>
<dbReference type="GO" id="GO:0006508">
    <property type="term" value="P:proteolysis"/>
    <property type="evidence" value="ECO:0007669"/>
    <property type="project" value="UniProtKB-KW"/>
</dbReference>
<accession>A0A9P3CGI7</accession>
<evidence type="ECO:0000256" key="4">
    <source>
        <dbReference type="ARBA" id="ARBA00022729"/>
    </source>
</evidence>
<keyword evidence="2" id="KW-0121">Carboxypeptidase</keyword>
<name>A0A9P3CGI7_9PEZI</name>
<dbReference type="PANTHER" id="PTHR11802:SF189">
    <property type="entry name" value="CARBOXYPEPTIDASE"/>
    <property type="match status" value="1"/>
</dbReference>